<dbReference type="Proteomes" id="UP001226762">
    <property type="component" value="Unassembled WGS sequence"/>
</dbReference>
<evidence type="ECO:0000313" key="4">
    <source>
        <dbReference type="Proteomes" id="UP001226762"/>
    </source>
</evidence>
<dbReference type="InterPro" id="IPR011083">
    <property type="entry name" value="Phage_tail_collar_dom"/>
</dbReference>
<dbReference type="AlphaFoldDB" id="A0AAE4B2I7"/>
<evidence type="ECO:0000313" key="3">
    <source>
        <dbReference type="EMBL" id="MDQ2088327.1"/>
    </source>
</evidence>
<dbReference type="InterPro" id="IPR037053">
    <property type="entry name" value="Phage_tail_collar_dom_sf"/>
</dbReference>
<gene>
    <name evidence="3" type="ORF">NO357_00230</name>
</gene>
<reference evidence="3" key="2">
    <citation type="submission" date="2023-02" db="EMBL/GenBank/DDBJ databases">
        <title>'Rhodoalgimonas zhirmunskyi' gen. nov., isolated from a red alga.</title>
        <authorList>
            <person name="Nedashkovskaya O.I."/>
            <person name="Otstavnykh N.Y."/>
            <person name="Bystritskaya E.P."/>
            <person name="Balabanova L.A."/>
            <person name="Isaeva M.P."/>
        </authorList>
    </citation>
    <scope>NUCLEOTIDE SEQUENCE</scope>
    <source>
        <strain evidence="3">KCTC 52189</strain>
    </source>
</reference>
<feature type="domain" description="Phage tail collar" evidence="2">
    <location>
        <begin position="38"/>
        <end position="93"/>
    </location>
</feature>
<protein>
    <submittedName>
        <fullName evidence="3">Tail fiber protein</fullName>
    </submittedName>
</protein>
<dbReference type="Gene3D" id="3.90.1340.10">
    <property type="entry name" value="Phage tail collar domain"/>
    <property type="match status" value="1"/>
</dbReference>
<evidence type="ECO:0000259" key="2">
    <source>
        <dbReference type="Pfam" id="PF07484"/>
    </source>
</evidence>
<name>A0AAE4B2I7_9RHOB</name>
<feature type="signal peptide" evidence="1">
    <location>
        <begin position="1"/>
        <end position="31"/>
    </location>
</feature>
<dbReference type="RefSeq" id="WP_306733600.1">
    <property type="nucleotide sequence ID" value="NZ_JANHAX010000001.1"/>
</dbReference>
<dbReference type="SUPFAM" id="SSF88874">
    <property type="entry name" value="Receptor-binding domain of short tail fibre protein gp12"/>
    <property type="match status" value="1"/>
</dbReference>
<proteinExistence type="predicted"/>
<comment type="caution">
    <text evidence="3">The sequence shown here is derived from an EMBL/GenBank/DDBJ whole genome shotgun (WGS) entry which is preliminary data.</text>
</comment>
<feature type="chain" id="PRO_5042256094" evidence="1">
    <location>
        <begin position="32"/>
        <end position="212"/>
    </location>
</feature>
<organism evidence="3 4">
    <name type="scientific">Marimonas arenosa</name>
    <dbReference type="NCBI Taxonomy" id="1795305"/>
    <lineage>
        <taxon>Bacteria</taxon>
        <taxon>Pseudomonadati</taxon>
        <taxon>Pseudomonadota</taxon>
        <taxon>Alphaproteobacteria</taxon>
        <taxon>Rhodobacterales</taxon>
        <taxon>Paracoccaceae</taxon>
        <taxon>Marimonas</taxon>
    </lineage>
</organism>
<evidence type="ECO:0000256" key="1">
    <source>
        <dbReference type="SAM" id="SignalP"/>
    </source>
</evidence>
<keyword evidence="1" id="KW-0732">Signal</keyword>
<dbReference type="Pfam" id="PF07484">
    <property type="entry name" value="Collar"/>
    <property type="match status" value="1"/>
</dbReference>
<sequence length="212" mass="22077">MTYLKMKITCSAAALGLAVAISPLGTTRAEAGTDAYIGELMLVGYNFCPRATLEAAGQLLAISQNTALFSLLGTTFGGDGRTTFGLPDLRGRTAIGYGAGPGLGNYSWGQRGGAESFTMATQQMPSHNHMVNAVGEGGDKGGPGNDYLSIVAPVPADPNATKYSAYHDGPPDRQMDPGMVSNNGGSQPVTHRGPYLAMKWCIVTQGIFPSRN</sequence>
<keyword evidence="4" id="KW-1185">Reference proteome</keyword>
<accession>A0AAE4B2I7</accession>
<reference evidence="3" key="1">
    <citation type="submission" date="2022-07" db="EMBL/GenBank/DDBJ databases">
        <authorList>
            <person name="Otstavnykh N."/>
            <person name="Isaeva M."/>
            <person name="Bystritskaya E."/>
        </authorList>
    </citation>
    <scope>NUCLEOTIDE SEQUENCE</scope>
    <source>
        <strain evidence="3">KCTC 52189</strain>
    </source>
</reference>
<dbReference type="EMBL" id="JANHAX010000001">
    <property type="protein sequence ID" value="MDQ2088327.1"/>
    <property type="molecule type" value="Genomic_DNA"/>
</dbReference>